<feature type="region of interest" description="Disordered" evidence="1">
    <location>
        <begin position="1"/>
        <end position="32"/>
    </location>
</feature>
<reference evidence="2 3" key="1">
    <citation type="journal article" date="2013" name="Genome Announc.">
        <title>Draft Genome Sequence of Rhodococcus rhodnii Strain LMG5362, a Symbiont of Rhodnius prolixus (Hemiptera, Reduviidae, Triatominae), the Principle Vector of Trypanosoma cruzi.</title>
        <authorList>
            <person name="Pachebat J.A."/>
            <person name="van Keulen G."/>
            <person name="Whitten M.M."/>
            <person name="Girdwood S."/>
            <person name="Del Sol R."/>
            <person name="Dyson P.J."/>
            <person name="Facey P.D."/>
        </authorList>
    </citation>
    <scope>NUCLEOTIDE SEQUENCE [LARGE SCALE GENOMIC DNA]</scope>
    <source>
        <strain evidence="2 3">LMG 5362</strain>
    </source>
</reference>
<keyword evidence="3" id="KW-1185">Reference proteome</keyword>
<gene>
    <name evidence="2" type="ORF">Rrhod_3544</name>
</gene>
<name>R7WM90_9NOCA</name>
<evidence type="ECO:0000256" key="1">
    <source>
        <dbReference type="SAM" id="MobiDB-lite"/>
    </source>
</evidence>
<organism evidence="2 3">
    <name type="scientific">Rhodococcus rhodnii LMG 5362</name>
    <dbReference type="NCBI Taxonomy" id="1273125"/>
    <lineage>
        <taxon>Bacteria</taxon>
        <taxon>Bacillati</taxon>
        <taxon>Actinomycetota</taxon>
        <taxon>Actinomycetes</taxon>
        <taxon>Mycobacteriales</taxon>
        <taxon>Nocardiaceae</taxon>
        <taxon>Rhodococcus</taxon>
    </lineage>
</organism>
<dbReference type="Proteomes" id="UP000013525">
    <property type="component" value="Unassembled WGS sequence"/>
</dbReference>
<comment type="caution">
    <text evidence="2">The sequence shown here is derived from an EMBL/GenBank/DDBJ whole genome shotgun (WGS) entry which is preliminary data.</text>
</comment>
<evidence type="ECO:0000313" key="3">
    <source>
        <dbReference type="Proteomes" id="UP000013525"/>
    </source>
</evidence>
<evidence type="ECO:0000313" key="2">
    <source>
        <dbReference type="EMBL" id="EOM75134.1"/>
    </source>
</evidence>
<dbReference type="EMBL" id="APMY01000103">
    <property type="protein sequence ID" value="EOM75134.1"/>
    <property type="molecule type" value="Genomic_DNA"/>
</dbReference>
<sequence>MVLPVVTDPGRPGLGSMPNTSILPDPPAVAAR</sequence>
<accession>R7WM90</accession>
<proteinExistence type="predicted"/>
<protein>
    <submittedName>
        <fullName evidence="2">Uncharacterized protein</fullName>
    </submittedName>
</protein>
<dbReference type="AlphaFoldDB" id="R7WM90"/>